<organism evidence="1 2">
    <name type="scientific">Pseudoxanthomonas winnipegensis</name>
    <dbReference type="NCBI Taxonomy" id="2480810"/>
    <lineage>
        <taxon>Bacteria</taxon>
        <taxon>Pseudomonadati</taxon>
        <taxon>Pseudomonadota</taxon>
        <taxon>Gammaproteobacteria</taxon>
        <taxon>Lysobacterales</taxon>
        <taxon>Lysobacteraceae</taxon>
        <taxon>Pseudoxanthomonas</taxon>
    </lineage>
</organism>
<proteinExistence type="predicted"/>
<evidence type="ECO:0008006" key="3">
    <source>
        <dbReference type="Google" id="ProtNLM"/>
    </source>
</evidence>
<protein>
    <recommendedName>
        <fullName evidence="3">AlpA family phage regulatory protein</fullName>
    </recommendedName>
</protein>
<dbReference type="AlphaFoldDB" id="A0A4Q8L5D9"/>
<accession>A0A4Q8L5D9</accession>
<gene>
    <name evidence="1" type="ORF">EA660_18335</name>
</gene>
<dbReference type="RefSeq" id="WP_130552914.1">
    <property type="nucleotide sequence ID" value="NZ_SHMC01000010.1"/>
</dbReference>
<comment type="caution">
    <text evidence="1">The sequence shown here is derived from an EMBL/GenBank/DDBJ whole genome shotgun (WGS) entry which is preliminary data.</text>
</comment>
<name>A0A4Q8L5D9_9GAMM</name>
<dbReference type="Proteomes" id="UP000292627">
    <property type="component" value="Unassembled WGS sequence"/>
</dbReference>
<evidence type="ECO:0000313" key="1">
    <source>
        <dbReference type="EMBL" id="TAA20347.1"/>
    </source>
</evidence>
<evidence type="ECO:0000313" key="2">
    <source>
        <dbReference type="Proteomes" id="UP000292627"/>
    </source>
</evidence>
<reference evidence="1 2" key="1">
    <citation type="submission" date="2019-02" db="EMBL/GenBank/DDBJ databases">
        <title>WGS of Pseudoxanthomonas species novum from clinical isolates.</title>
        <authorList>
            <person name="Bernier A.-M."/>
            <person name="Bernard K."/>
            <person name="Vachon A."/>
        </authorList>
    </citation>
    <scope>NUCLEOTIDE SEQUENCE [LARGE SCALE GENOMIC DNA]</scope>
    <source>
        <strain evidence="1 2">NML171200</strain>
    </source>
</reference>
<dbReference type="EMBL" id="SHMC01000010">
    <property type="protein sequence ID" value="TAA20347.1"/>
    <property type="molecule type" value="Genomic_DNA"/>
</dbReference>
<sequence length="74" mass="8261">MSAAEKLPWQELAMTAEECGQLWGISGEHFLRTYACKPGFPARLTRKPATWKAGEVVAWRDAHRAGHRNEKGAP</sequence>
<dbReference type="OrthoDB" id="6058278at2"/>